<dbReference type="InterPro" id="IPR014710">
    <property type="entry name" value="RmlC-like_jellyroll"/>
</dbReference>
<sequence length="157" mass="17675">MEKSAASESKYGKYIVKQTMAELNISEPQHNTSPLSYPGAITTISLGGHVLEGSFLLRNRWFLEPSETAHEPVAHAHDTDEALAFFGSNGKDWKDLGGEIEFWIENEKHVITESCVIFIPKGTMHCPLWIKKVVSPIFHYAVLPTTTYIKVREENCL</sequence>
<dbReference type="RefSeq" id="WP_073611925.1">
    <property type="nucleotide sequence ID" value="NZ_FRFE01000002.1"/>
</dbReference>
<protein>
    <recommendedName>
        <fullName evidence="3">Cupin domain-containing protein</fullName>
    </recommendedName>
</protein>
<gene>
    <name evidence="1" type="ORF">SAMN02745220_00558</name>
</gene>
<evidence type="ECO:0000313" key="2">
    <source>
        <dbReference type="Proteomes" id="UP000184603"/>
    </source>
</evidence>
<reference evidence="1 2" key="1">
    <citation type="submission" date="2016-12" db="EMBL/GenBank/DDBJ databases">
        <authorList>
            <person name="Song W.-J."/>
            <person name="Kurnit D.M."/>
        </authorList>
    </citation>
    <scope>NUCLEOTIDE SEQUENCE [LARGE SCALE GENOMIC DNA]</scope>
    <source>
        <strain evidence="1 2">DSM 18488</strain>
    </source>
</reference>
<keyword evidence="2" id="KW-1185">Reference proteome</keyword>
<dbReference type="Gene3D" id="2.60.120.10">
    <property type="entry name" value="Jelly Rolls"/>
    <property type="match status" value="1"/>
</dbReference>
<dbReference type="EMBL" id="FRFE01000002">
    <property type="protein sequence ID" value="SHO43891.1"/>
    <property type="molecule type" value="Genomic_DNA"/>
</dbReference>
<dbReference type="AlphaFoldDB" id="A0A1M7XY19"/>
<dbReference type="Proteomes" id="UP000184603">
    <property type="component" value="Unassembled WGS sequence"/>
</dbReference>
<proteinExistence type="predicted"/>
<organism evidence="1 2">
    <name type="scientific">Desulfopila aestuarii DSM 18488</name>
    <dbReference type="NCBI Taxonomy" id="1121416"/>
    <lineage>
        <taxon>Bacteria</taxon>
        <taxon>Pseudomonadati</taxon>
        <taxon>Thermodesulfobacteriota</taxon>
        <taxon>Desulfobulbia</taxon>
        <taxon>Desulfobulbales</taxon>
        <taxon>Desulfocapsaceae</taxon>
        <taxon>Desulfopila</taxon>
    </lineage>
</organism>
<evidence type="ECO:0000313" key="1">
    <source>
        <dbReference type="EMBL" id="SHO43891.1"/>
    </source>
</evidence>
<dbReference type="STRING" id="1121416.SAMN02745220_00558"/>
<name>A0A1M7XY19_9BACT</name>
<evidence type="ECO:0008006" key="3">
    <source>
        <dbReference type="Google" id="ProtNLM"/>
    </source>
</evidence>
<dbReference type="SUPFAM" id="SSF51182">
    <property type="entry name" value="RmlC-like cupins"/>
    <property type="match status" value="1"/>
</dbReference>
<dbReference type="OrthoDB" id="3034782at2"/>
<dbReference type="InterPro" id="IPR011051">
    <property type="entry name" value="RmlC_Cupin_sf"/>
</dbReference>
<accession>A0A1M7XY19</accession>